<keyword evidence="1" id="KW-0456">Lyase</keyword>
<keyword evidence="2" id="KW-1185">Reference proteome</keyword>
<name>A0ABM8VPK9_9BACL</name>
<dbReference type="EMBL" id="CAJVCE010000019">
    <property type="protein sequence ID" value="CAG7653082.1"/>
    <property type="molecule type" value="Genomic_DNA"/>
</dbReference>
<dbReference type="NCBIfam" id="NF002017">
    <property type="entry name" value="PRK00823.1-2"/>
    <property type="match status" value="1"/>
</dbReference>
<dbReference type="CDD" id="cd00488">
    <property type="entry name" value="PCD_DCoH"/>
    <property type="match status" value="1"/>
</dbReference>
<proteinExistence type="predicted"/>
<protein>
    <submittedName>
        <fullName evidence="1">Pterin-4-alpha-carbinolamine dehydratase</fullName>
        <ecNumber evidence="1">4.2.1.96</ecNumber>
    </submittedName>
</protein>
<dbReference type="InterPro" id="IPR001533">
    <property type="entry name" value="Pterin_deHydtase"/>
</dbReference>
<dbReference type="PANTHER" id="PTHR12599">
    <property type="entry name" value="PTERIN-4-ALPHA-CARBINOLAMINE DEHYDRATASE"/>
    <property type="match status" value="1"/>
</dbReference>
<dbReference type="EC" id="4.2.1.96" evidence="1"/>
<evidence type="ECO:0000313" key="1">
    <source>
        <dbReference type="EMBL" id="CAG7653082.1"/>
    </source>
</evidence>
<dbReference type="RefSeq" id="WP_218101605.1">
    <property type="nucleotide sequence ID" value="NZ_CAJVCE010000019.1"/>
</dbReference>
<dbReference type="Pfam" id="PF01329">
    <property type="entry name" value="Pterin_4a"/>
    <property type="match status" value="1"/>
</dbReference>
<gene>
    <name evidence="1" type="ORF">PAECIP111802_05391</name>
</gene>
<dbReference type="Proteomes" id="UP000730618">
    <property type="component" value="Unassembled WGS sequence"/>
</dbReference>
<evidence type="ECO:0000313" key="2">
    <source>
        <dbReference type="Proteomes" id="UP000730618"/>
    </source>
</evidence>
<comment type="caution">
    <text evidence="1">The sequence shown here is derived from an EMBL/GenBank/DDBJ whole genome shotgun (WGS) entry which is preliminary data.</text>
</comment>
<accession>A0ABM8VPK9</accession>
<dbReference type="PANTHER" id="PTHR12599:SF0">
    <property type="entry name" value="PTERIN-4-ALPHA-CARBINOLAMINE DEHYDRATASE"/>
    <property type="match status" value="1"/>
</dbReference>
<sequence>MGNDCGKIPLLTEAEADVRLAGKPGWTLEEEKWIVKKYRFPSFAGSIDFVNKVAVIAEELNHHPMIAIDYRMVTLRLTSWSAGGLTGLDFTCADRFDDAFAAKGAGG</sequence>
<dbReference type="GO" id="GO:0008124">
    <property type="term" value="F:4-alpha-hydroxytetrahydrobiopterin dehydratase activity"/>
    <property type="evidence" value="ECO:0007669"/>
    <property type="project" value="UniProtKB-EC"/>
</dbReference>
<reference evidence="1 2" key="1">
    <citation type="submission" date="2021-06" db="EMBL/GenBank/DDBJ databases">
        <authorList>
            <person name="Criscuolo A."/>
        </authorList>
    </citation>
    <scope>NUCLEOTIDE SEQUENCE [LARGE SCALE GENOMIC DNA]</scope>
    <source>
        <strain evidence="2">CIP 111802</strain>
    </source>
</reference>
<organism evidence="1 2">
    <name type="scientific">Paenibacillus allorhizosphaerae</name>
    <dbReference type="NCBI Taxonomy" id="2849866"/>
    <lineage>
        <taxon>Bacteria</taxon>
        <taxon>Bacillati</taxon>
        <taxon>Bacillota</taxon>
        <taxon>Bacilli</taxon>
        <taxon>Bacillales</taxon>
        <taxon>Paenibacillaceae</taxon>
        <taxon>Paenibacillus</taxon>
    </lineage>
</organism>